<evidence type="ECO:0000313" key="1">
    <source>
        <dbReference type="EMBL" id="KAG8204323.1"/>
    </source>
</evidence>
<feature type="non-terminal residue" evidence="1">
    <location>
        <position position="1"/>
    </location>
</feature>
<comment type="caution">
    <text evidence="1">The sequence shown here is derived from an EMBL/GenBank/DDBJ whole genome shotgun (WGS) entry which is preliminary data.</text>
</comment>
<dbReference type="Proteomes" id="UP000742417">
    <property type="component" value="Unassembled WGS sequence"/>
</dbReference>
<gene>
    <name evidence="1" type="ORF">GWM34_00115</name>
</gene>
<keyword evidence="2" id="KW-1185">Reference proteome</keyword>
<proteinExistence type="predicted"/>
<protein>
    <submittedName>
        <fullName evidence="1">Uncharacterized protein</fullName>
    </submittedName>
</protein>
<reference evidence="1" key="1">
    <citation type="submission" date="2020-12" db="EMBL/GenBank/DDBJ databases">
        <title>Draft Genome of Candida africana.</title>
        <authorList>
            <person name="Ayanbimpe G.M."/>
            <person name="Enweani I.B."/>
            <person name="Aguiyi J.C."/>
            <person name="Nnadi U.P."/>
            <person name="Izam Y."/>
            <person name="Ubani A."/>
            <person name="Ngene A.C."/>
        </authorList>
    </citation>
    <scope>NUCLEOTIDE SEQUENCE</scope>
    <source>
        <strain evidence="1">CEC4854</strain>
    </source>
</reference>
<sequence length="121" mass="13799">MNQEALQKVLLEMDNQLNKSQAELSMVNLQLDRAMTNLTIIDTTKTKLNKICNTQSNEKVWQGCGKAFIGTNVNNYLNQLDRDTKEYQDSKKNLIIKQNYLQTTLQKTVEGMTNIVGGDKK</sequence>
<organism evidence="1 2">
    <name type="scientific">Candida africana</name>
    <dbReference type="NCBI Taxonomy" id="241526"/>
    <lineage>
        <taxon>Eukaryota</taxon>
        <taxon>Fungi</taxon>
        <taxon>Dikarya</taxon>
        <taxon>Ascomycota</taxon>
        <taxon>Saccharomycotina</taxon>
        <taxon>Pichiomycetes</taxon>
        <taxon>Debaryomycetaceae</taxon>
        <taxon>Candida/Lodderomyces clade</taxon>
        <taxon>Candida</taxon>
    </lineage>
</organism>
<evidence type="ECO:0000313" key="2">
    <source>
        <dbReference type="Proteomes" id="UP000742417"/>
    </source>
</evidence>
<dbReference type="EMBL" id="JAENJO010000001">
    <property type="protein sequence ID" value="KAG8204323.1"/>
    <property type="molecule type" value="Genomic_DNA"/>
</dbReference>
<accession>A0ACB7FTR4</accession>
<name>A0ACB7FTR4_9ASCO</name>